<name>A0A183INE5_9BILA</name>
<dbReference type="AlphaFoldDB" id="A0A183INE5"/>
<evidence type="ECO:0000256" key="2">
    <source>
        <dbReference type="SAM" id="SignalP"/>
    </source>
</evidence>
<keyword evidence="2" id="KW-0732">Signal</keyword>
<dbReference type="Pfam" id="PF01060">
    <property type="entry name" value="TTR-52"/>
    <property type="match status" value="1"/>
</dbReference>
<feature type="chain" id="PRO_5043140158" evidence="2">
    <location>
        <begin position="21"/>
        <end position="144"/>
    </location>
</feature>
<keyword evidence="4" id="KW-1185">Reference proteome</keyword>
<accession>A0A183INE5</accession>
<evidence type="ECO:0000313" key="5">
    <source>
        <dbReference type="WBParaSite" id="SBAD_0000535101-mRNA-1"/>
    </source>
</evidence>
<dbReference type="GO" id="GO:0009986">
    <property type="term" value="C:cell surface"/>
    <property type="evidence" value="ECO:0007669"/>
    <property type="project" value="InterPro"/>
</dbReference>
<dbReference type="WBParaSite" id="SBAD_0000535101-mRNA-1">
    <property type="protein sequence ID" value="SBAD_0000535101-mRNA-1"/>
    <property type="gene ID" value="SBAD_0000535101"/>
</dbReference>
<evidence type="ECO:0000313" key="4">
    <source>
        <dbReference type="Proteomes" id="UP000270296"/>
    </source>
</evidence>
<reference evidence="5" key="1">
    <citation type="submission" date="2016-06" db="UniProtKB">
        <authorList>
            <consortium name="WormBaseParasite"/>
        </authorList>
    </citation>
    <scope>IDENTIFICATION</scope>
</reference>
<dbReference type="EMBL" id="UZAM01008779">
    <property type="protein sequence ID" value="VDP06381.1"/>
    <property type="molecule type" value="Genomic_DNA"/>
</dbReference>
<protein>
    <submittedName>
        <fullName evidence="5">Transthyretin-like family protein</fullName>
    </submittedName>
</protein>
<dbReference type="InterPro" id="IPR001534">
    <property type="entry name" value="Transthyretin-like"/>
</dbReference>
<sequence length="144" mass="16675">MNHFLPILIIVLSAYRIVFCDDECVTFHGRVVCKKKQFLAFFTSLTIKDLAYKDLILGRNFTNRKGFYVISGCVPETYYSKHADHKHEPYIEIYHICNSLVGETLIKRVPFKGRHEMTQLEDIVLDNNAPLWPGHKAYFSGFAS</sequence>
<dbReference type="Gene3D" id="2.60.40.3330">
    <property type="match status" value="1"/>
</dbReference>
<evidence type="ECO:0000256" key="1">
    <source>
        <dbReference type="ARBA" id="ARBA00010112"/>
    </source>
</evidence>
<comment type="similarity">
    <text evidence="1">Belongs to the nematode transthyretin-like family.</text>
</comment>
<dbReference type="Proteomes" id="UP000270296">
    <property type="component" value="Unassembled WGS sequence"/>
</dbReference>
<gene>
    <name evidence="3" type="ORF">SBAD_LOCUS5141</name>
</gene>
<organism evidence="5">
    <name type="scientific">Soboliphyme baturini</name>
    <dbReference type="NCBI Taxonomy" id="241478"/>
    <lineage>
        <taxon>Eukaryota</taxon>
        <taxon>Metazoa</taxon>
        <taxon>Ecdysozoa</taxon>
        <taxon>Nematoda</taxon>
        <taxon>Enoplea</taxon>
        <taxon>Dorylaimia</taxon>
        <taxon>Dioctophymatida</taxon>
        <taxon>Dioctophymatoidea</taxon>
        <taxon>Soboliphymatidae</taxon>
        <taxon>Soboliphyme</taxon>
    </lineage>
</organism>
<dbReference type="InterPro" id="IPR038479">
    <property type="entry name" value="Transthyretin-like_sf"/>
</dbReference>
<reference evidence="3 4" key="2">
    <citation type="submission" date="2018-11" db="EMBL/GenBank/DDBJ databases">
        <authorList>
            <consortium name="Pathogen Informatics"/>
        </authorList>
    </citation>
    <scope>NUCLEOTIDE SEQUENCE [LARGE SCALE GENOMIC DNA]</scope>
</reference>
<evidence type="ECO:0000313" key="3">
    <source>
        <dbReference type="EMBL" id="VDP06381.1"/>
    </source>
</evidence>
<feature type="signal peptide" evidence="2">
    <location>
        <begin position="1"/>
        <end position="20"/>
    </location>
</feature>
<proteinExistence type="inferred from homology"/>